<feature type="chain" id="PRO_5045575118" evidence="3">
    <location>
        <begin position="24"/>
        <end position="557"/>
    </location>
</feature>
<dbReference type="SUPFAM" id="SSF49899">
    <property type="entry name" value="Concanavalin A-like lectins/glucanases"/>
    <property type="match status" value="1"/>
</dbReference>
<dbReference type="InterPro" id="IPR050546">
    <property type="entry name" value="Glycosyl_Hydrlase_16"/>
</dbReference>
<dbReference type="EMBL" id="JBHSXS010000021">
    <property type="protein sequence ID" value="MFC6883760.1"/>
    <property type="molecule type" value="Genomic_DNA"/>
</dbReference>
<dbReference type="InterPro" id="IPR000757">
    <property type="entry name" value="Beta-glucanase-like"/>
</dbReference>
<dbReference type="Pfam" id="PF00722">
    <property type="entry name" value="Glyco_hydro_16"/>
    <property type="match status" value="1"/>
</dbReference>
<dbReference type="Proteomes" id="UP001596380">
    <property type="component" value="Unassembled WGS sequence"/>
</dbReference>
<dbReference type="PROSITE" id="PS51762">
    <property type="entry name" value="GH16_2"/>
    <property type="match status" value="1"/>
</dbReference>
<proteinExistence type="inferred from homology"/>
<reference evidence="6" key="1">
    <citation type="journal article" date="2019" name="Int. J. Syst. Evol. Microbiol.">
        <title>The Global Catalogue of Microorganisms (GCM) 10K type strain sequencing project: providing services to taxonomists for standard genome sequencing and annotation.</title>
        <authorList>
            <consortium name="The Broad Institute Genomics Platform"/>
            <consortium name="The Broad Institute Genome Sequencing Center for Infectious Disease"/>
            <person name="Wu L."/>
            <person name="Ma J."/>
        </authorList>
    </citation>
    <scope>NUCLEOTIDE SEQUENCE [LARGE SCALE GENOMIC DNA]</scope>
    <source>
        <strain evidence="6">JCM 3369</strain>
    </source>
</reference>
<dbReference type="CDD" id="cd00413">
    <property type="entry name" value="Glyco_hydrolase_16"/>
    <property type="match status" value="1"/>
</dbReference>
<dbReference type="PANTHER" id="PTHR10963:SF55">
    <property type="entry name" value="GLYCOSIDE HYDROLASE FAMILY 16 PROTEIN"/>
    <property type="match status" value="1"/>
</dbReference>
<dbReference type="RefSeq" id="WP_378063709.1">
    <property type="nucleotide sequence ID" value="NZ_JBHSXS010000021.1"/>
</dbReference>
<evidence type="ECO:0000256" key="3">
    <source>
        <dbReference type="SAM" id="SignalP"/>
    </source>
</evidence>
<sequence length="557" mass="60440">MRTHLAAVAAVAALGGALTGYLAAPSPGGADARRAASSLAAGPRHLALNMPAGDRAKAAGLGYDLFDVDPDEDEIASLPKGAKAMLWVGNTTCGDFEIADTGAFAETVERLADDPRVYGWYLSDEPNPKECPGIAAKIRERADIVHERAPGQKAFASLTDWEMSPLRPSETHLDLIGVDPYPCRVDGDGCDLGVIDRMVRQADAAGFPRRMIVPVFQTFGQTCADGEKTWRMPRPAQLRAMLDRWDRHAPSPAFDVSYSWGRQDAWACPALADHPELQAVMKAHNTRRRGPAPASPPTRGPGGGPSRSPGGGTSGWGRPVVSEDFDGTEVDTSKWLVYDSPAAKVNPRTAKATTVKDGMLHLTGGLYDGKDLSGGIASHLNQRYGRWEVRMRADAGTGYSAVALLWPEHFGRPEKAEINFAEVIDPTRKSTGLFVHQGENDAQAQRTVKVDFTRWHTVALDWRPEKLVFWIDGRKVWTYTGPLLPKQTKMGLALQNDQVCDRGKGFCRTRDTPKWVTMNVDWVRVYGLPGDSPPSSEPRSPSPTPTASPTSCPVPTS</sequence>
<keyword evidence="3" id="KW-0732">Signal</keyword>
<dbReference type="Gene3D" id="2.60.120.200">
    <property type="match status" value="1"/>
</dbReference>
<evidence type="ECO:0000313" key="6">
    <source>
        <dbReference type="Proteomes" id="UP001596380"/>
    </source>
</evidence>
<dbReference type="PANTHER" id="PTHR10963">
    <property type="entry name" value="GLYCOSYL HYDROLASE-RELATED"/>
    <property type="match status" value="1"/>
</dbReference>
<comment type="similarity">
    <text evidence="1">Belongs to the glycosyl hydrolase 16 family.</text>
</comment>
<accession>A0ABW2CTS0</accession>
<keyword evidence="5" id="KW-0378">Hydrolase</keyword>
<feature type="domain" description="GH16" evidence="4">
    <location>
        <begin position="313"/>
        <end position="531"/>
    </location>
</feature>
<feature type="region of interest" description="Disordered" evidence="2">
    <location>
        <begin position="284"/>
        <end position="324"/>
    </location>
</feature>
<name>A0ABW2CTS0_9ACTN</name>
<comment type="caution">
    <text evidence="5">The sequence shown here is derived from an EMBL/GenBank/DDBJ whole genome shotgun (WGS) entry which is preliminary data.</text>
</comment>
<evidence type="ECO:0000313" key="5">
    <source>
        <dbReference type="EMBL" id="MFC6883760.1"/>
    </source>
</evidence>
<dbReference type="InterPro" id="IPR017853">
    <property type="entry name" value="GH"/>
</dbReference>
<feature type="region of interest" description="Disordered" evidence="2">
    <location>
        <begin position="529"/>
        <end position="557"/>
    </location>
</feature>
<feature type="signal peptide" evidence="3">
    <location>
        <begin position="1"/>
        <end position="23"/>
    </location>
</feature>
<dbReference type="SUPFAM" id="SSF51445">
    <property type="entry name" value="(Trans)glycosidases"/>
    <property type="match status" value="1"/>
</dbReference>
<feature type="compositionally biased region" description="Low complexity" evidence="2">
    <location>
        <begin position="547"/>
        <end position="557"/>
    </location>
</feature>
<dbReference type="GO" id="GO:0016787">
    <property type="term" value="F:hydrolase activity"/>
    <property type="evidence" value="ECO:0007669"/>
    <property type="project" value="UniProtKB-KW"/>
</dbReference>
<evidence type="ECO:0000259" key="4">
    <source>
        <dbReference type="PROSITE" id="PS51762"/>
    </source>
</evidence>
<gene>
    <name evidence="5" type="ORF">ACFQKB_28655</name>
</gene>
<organism evidence="5 6">
    <name type="scientific">Actinomadura yumaensis</name>
    <dbReference type="NCBI Taxonomy" id="111807"/>
    <lineage>
        <taxon>Bacteria</taxon>
        <taxon>Bacillati</taxon>
        <taxon>Actinomycetota</taxon>
        <taxon>Actinomycetes</taxon>
        <taxon>Streptosporangiales</taxon>
        <taxon>Thermomonosporaceae</taxon>
        <taxon>Actinomadura</taxon>
    </lineage>
</organism>
<evidence type="ECO:0000256" key="1">
    <source>
        <dbReference type="ARBA" id="ARBA00006865"/>
    </source>
</evidence>
<evidence type="ECO:0000256" key="2">
    <source>
        <dbReference type="SAM" id="MobiDB-lite"/>
    </source>
</evidence>
<protein>
    <submittedName>
        <fullName evidence="5">Glycoside hydrolase family 16 protein</fullName>
    </submittedName>
</protein>
<dbReference type="InterPro" id="IPR013320">
    <property type="entry name" value="ConA-like_dom_sf"/>
</dbReference>
<feature type="compositionally biased region" description="Gly residues" evidence="2">
    <location>
        <begin position="300"/>
        <end position="315"/>
    </location>
</feature>
<keyword evidence="6" id="KW-1185">Reference proteome</keyword>
<feature type="compositionally biased region" description="Pro residues" evidence="2">
    <location>
        <begin position="531"/>
        <end position="546"/>
    </location>
</feature>